<evidence type="ECO:0000313" key="3">
    <source>
        <dbReference type="RefSeq" id="XP_032823977.1"/>
    </source>
</evidence>
<proteinExistence type="predicted"/>
<feature type="compositionally biased region" description="Basic and acidic residues" evidence="1">
    <location>
        <begin position="265"/>
        <end position="280"/>
    </location>
</feature>
<organism evidence="2 3">
    <name type="scientific">Petromyzon marinus</name>
    <name type="common">Sea lamprey</name>
    <dbReference type="NCBI Taxonomy" id="7757"/>
    <lineage>
        <taxon>Eukaryota</taxon>
        <taxon>Metazoa</taxon>
        <taxon>Chordata</taxon>
        <taxon>Craniata</taxon>
        <taxon>Vertebrata</taxon>
        <taxon>Cyclostomata</taxon>
        <taxon>Hyperoartia</taxon>
        <taxon>Petromyzontiformes</taxon>
        <taxon>Petromyzontidae</taxon>
        <taxon>Petromyzon</taxon>
    </lineage>
</organism>
<reference evidence="3" key="1">
    <citation type="submission" date="2025-08" db="UniProtKB">
        <authorList>
            <consortium name="RefSeq"/>
        </authorList>
    </citation>
    <scope>IDENTIFICATION</scope>
    <source>
        <tissue evidence="3">Sperm</tissue>
    </source>
</reference>
<name>A0AAJ7TTV3_PETMA</name>
<dbReference type="KEGG" id="pmrn:116950387"/>
<dbReference type="Proteomes" id="UP001318040">
    <property type="component" value="Chromosome 39"/>
</dbReference>
<feature type="compositionally biased region" description="Low complexity" evidence="1">
    <location>
        <begin position="30"/>
        <end position="46"/>
    </location>
</feature>
<keyword evidence="2" id="KW-1185">Reference proteome</keyword>
<dbReference type="AlphaFoldDB" id="A0AAJ7TTV3"/>
<gene>
    <name evidence="3" type="primary">LOC116950387</name>
</gene>
<feature type="region of interest" description="Disordered" evidence="1">
    <location>
        <begin position="22"/>
        <end position="68"/>
    </location>
</feature>
<sequence length="417" mass="46215">MSARGSRSAFVLHGFKAALRDKPSEYLTNSQRTSTSSFLSQSTSFSAGNMRPKSVPAGSSAVNGRGGSPTLDELELSLHDLKLQVSDLRSSLDVDFASDKAAGETRKTRQWPLLPDPEPGMGAFEDDSDDAWFLGPRRRSRFSLDGSATTIAAAGLGLHREAFPVQIGAPHIVGVPSLLPPAIPVRGRSPVRTAATVVLEEVARARRSRSLERWAADRRGARRSGMTRSRSQSPKPAWRPSSAKPDLSSRPPPPVLRSRRSGARGKSDEEGRLSEDERGRQPWRGLRSSLRSLSAEHSPGPASRGPTALDVSERFVGSLGGHLGGTSPYGEALRRLRRQRLRVEEELLLELKRQLELERTRGPRPKWYEMRGPQFHYEARKNNNHLRSSAEWQRIYDYRNQLLSASHTFREGLANRP</sequence>
<evidence type="ECO:0000313" key="2">
    <source>
        <dbReference type="Proteomes" id="UP001318040"/>
    </source>
</evidence>
<feature type="compositionally biased region" description="Basic and acidic residues" evidence="1">
    <location>
        <begin position="209"/>
        <end position="219"/>
    </location>
</feature>
<protein>
    <submittedName>
        <fullName evidence="3">Uncharacterized protein LOC116950387</fullName>
    </submittedName>
</protein>
<evidence type="ECO:0000256" key="1">
    <source>
        <dbReference type="SAM" id="MobiDB-lite"/>
    </source>
</evidence>
<feature type="region of interest" description="Disordered" evidence="1">
    <location>
        <begin position="101"/>
        <end position="127"/>
    </location>
</feature>
<accession>A0AAJ7TTV3</accession>
<feature type="region of interest" description="Disordered" evidence="1">
    <location>
        <begin position="209"/>
        <end position="285"/>
    </location>
</feature>
<dbReference type="RefSeq" id="XP_032823977.1">
    <property type="nucleotide sequence ID" value="XM_032968086.1"/>
</dbReference>